<evidence type="ECO:0000256" key="8">
    <source>
        <dbReference type="ARBA" id="ARBA00022741"/>
    </source>
</evidence>
<evidence type="ECO:0000256" key="12">
    <source>
        <dbReference type="ARBA" id="ARBA00023012"/>
    </source>
</evidence>
<dbReference type="InterPro" id="IPR050428">
    <property type="entry name" value="TCS_sensor_his_kinase"/>
</dbReference>
<dbReference type="InterPro" id="IPR000014">
    <property type="entry name" value="PAS"/>
</dbReference>
<feature type="transmembrane region" description="Helical" evidence="15">
    <location>
        <begin position="41"/>
        <end position="66"/>
    </location>
</feature>
<dbReference type="InterPro" id="IPR005467">
    <property type="entry name" value="His_kinase_dom"/>
</dbReference>
<keyword evidence="8" id="KW-0547">Nucleotide-binding</keyword>
<feature type="region of interest" description="Disordered" evidence="14">
    <location>
        <begin position="1"/>
        <end position="27"/>
    </location>
</feature>
<dbReference type="PROSITE" id="PS50109">
    <property type="entry name" value="HIS_KIN"/>
    <property type="match status" value="1"/>
</dbReference>
<keyword evidence="11 15" id="KW-1133">Transmembrane helix</keyword>
<dbReference type="InterPro" id="IPR036890">
    <property type="entry name" value="HATPase_C_sf"/>
</dbReference>
<dbReference type="PANTHER" id="PTHR45436:SF5">
    <property type="entry name" value="SENSOR HISTIDINE KINASE TRCS"/>
    <property type="match status" value="1"/>
</dbReference>
<evidence type="ECO:0000256" key="9">
    <source>
        <dbReference type="ARBA" id="ARBA00022777"/>
    </source>
</evidence>
<keyword evidence="12" id="KW-0902">Two-component regulatory system</keyword>
<dbReference type="Pfam" id="PF02518">
    <property type="entry name" value="HATPase_c"/>
    <property type="match status" value="1"/>
</dbReference>
<protein>
    <recommendedName>
        <fullName evidence="3">histidine kinase</fullName>
        <ecNumber evidence="3">2.7.13.3</ecNumber>
    </recommendedName>
</protein>
<keyword evidence="4" id="KW-1003">Cell membrane</keyword>
<dbReference type="AlphaFoldDB" id="A0A7K1FJW0"/>
<evidence type="ECO:0000256" key="3">
    <source>
        <dbReference type="ARBA" id="ARBA00012438"/>
    </source>
</evidence>
<sequence length="656" mass="67302">MRGSSAAAALPTVPGDPGDPAPARGPVGRMMARLGRSGRSIAARMLVLLTVLLLVVIVVGLGLVFLDSREYTDQVTRERVVAVSTTAASSPGVAEILGEDLDVAGASAALQPYAEQIRLATSVDFVVFLRADGTRLTHPNTTLIGGTFEGDLSTARSGQPYVTVADGSLGPSMRAVTPIIAADGTFLGLVSVGVTQAHISATVQQRMWLLVGVGVVALVVGGLGILLIARRLRRETLGLGPRELARLYSYYETVLDAVHDGMVLLDTAHRVVGINRQGQLLLDLPDEDVAGRTAEEAGITGDLAEIVESDEEITDQLVITPSRVLAVTRRRAAGAGGPVGAVLTMRDHTALQELSGEVDEMRGFTRALRAQAHESANRLHTVVSLLELGEVEEALQFAVEDLEMAQSLADQVVEGMGEPAVAALLLGKSAEASERGVELIVDPDSDLPHGAADARELVTVLGNLVDNAIDAAAAAPLTAGDGRAGPAGPPGTAGVPRRMVGVRCAPLDDRLVLEVWDTGAGLSAEVAERIFADGFTTKSVRGPAGARGLGLALVRQAVARCGGTVQAVPGDHGRFRVELPLVGHGDRRSGGAEDVAPAAQDGTAAGGSAGHGSAHGQTDPPGGAVHGPAAGDGTLVSESVEPEGDAVVQGRTRGNG</sequence>
<feature type="region of interest" description="Disordered" evidence="14">
    <location>
        <begin position="585"/>
        <end position="656"/>
    </location>
</feature>
<proteinExistence type="predicted"/>
<evidence type="ECO:0000256" key="2">
    <source>
        <dbReference type="ARBA" id="ARBA00004651"/>
    </source>
</evidence>
<dbReference type="GO" id="GO:0005886">
    <property type="term" value="C:plasma membrane"/>
    <property type="evidence" value="ECO:0007669"/>
    <property type="project" value="UniProtKB-SubCell"/>
</dbReference>
<feature type="compositionally biased region" description="Low complexity" evidence="14">
    <location>
        <begin position="13"/>
        <end position="27"/>
    </location>
</feature>
<dbReference type="EMBL" id="WLYK01000003">
    <property type="protein sequence ID" value="MTD14388.1"/>
    <property type="molecule type" value="Genomic_DNA"/>
</dbReference>
<dbReference type="InterPro" id="IPR033463">
    <property type="entry name" value="sCache_3"/>
</dbReference>
<dbReference type="Gene3D" id="3.30.450.20">
    <property type="entry name" value="PAS domain"/>
    <property type="match status" value="2"/>
</dbReference>
<keyword evidence="5" id="KW-0597">Phosphoprotein</keyword>
<evidence type="ECO:0000256" key="15">
    <source>
        <dbReference type="SAM" id="Phobius"/>
    </source>
</evidence>
<evidence type="ECO:0000256" key="5">
    <source>
        <dbReference type="ARBA" id="ARBA00022553"/>
    </source>
</evidence>
<keyword evidence="10" id="KW-0067">ATP-binding</keyword>
<evidence type="ECO:0000256" key="13">
    <source>
        <dbReference type="ARBA" id="ARBA00023136"/>
    </source>
</evidence>
<dbReference type="Gene3D" id="3.30.565.10">
    <property type="entry name" value="Histidine kinase-like ATPase, C-terminal domain"/>
    <property type="match status" value="1"/>
</dbReference>
<keyword evidence="13 15" id="KW-0472">Membrane</keyword>
<accession>A0A7K1FJW0</accession>
<dbReference type="SUPFAM" id="SSF103190">
    <property type="entry name" value="Sensory domain-like"/>
    <property type="match status" value="1"/>
</dbReference>
<comment type="caution">
    <text evidence="17">The sequence shown here is derived from an EMBL/GenBank/DDBJ whole genome shotgun (WGS) entry which is preliminary data.</text>
</comment>
<dbReference type="PANTHER" id="PTHR45436">
    <property type="entry name" value="SENSOR HISTIDINE KINASE YKOH"/>
    <property type="match status" value="1"/>
</dbReference>
<keyword evidence="9" id="KW-0418">Kinase</keyword>
<evidence type="ECO:0000256" key="11">
    <source>
        <dbReference type="ARBA" id="ARBA00022989"/>
    </source>
</evidence>
<evidence type="ECO:0000256" key="1">
    <source>
        <dbReference type="ARBA" id="ARBA00000085"/>
    </source>
</evidence>
<feature type="domain" description="Histidine kinase" evidence="16">
    <location>
        <begin position="349"/>
        <end position="583"/>
    </location>
</feature>
<dbReference type="CDD" id="cd00075">
    <property type="entry name" value="HATPase"/>
    <property type="match status" value="1"/>
</dbReference>
<comment type="subcellular location">
    <subcellularLocation>
        <location evidence="2">Cell membrane</location>
        <topology evidence="2">Multi-pass membrane protein</topology>
    </subcellularLocation>
</comment>
<evidence type="ECO:0000256" key="14">
    <source>
        <dbReference type="SAM" id="MobiDB-lite"/>
    </source>
</evidence>
<keyword evidence="6" id="KW-0808">Transferase</keyword>
<evidence type="ECO:0000259" key="16">
    <source>
        <dbReference type="PROSITE" id="PS50109"/>
    </source>
</evidence>
<keyword evidence="7 15" id="KW-0812">Transmembrane</keyword>
<evidence type="ECO:0000256" key="7">
    <source>
        <dbReference type="ARBA" id="ARBA00022692"/>
    </source>
</evidence>
<gene>
    <name evidence="17" type="ORF">GIS00_10545</name>
</gene>
<dbReference type="SUPFAM" id="SSF55785">
    <property type="entry name" value="PYP-like sensor domain (PAS domain)"/>
    <property type="match status" value="1"/>
</dbReference>
<dbReference type="GO" id="GO:0005524">
    <property type="term" value="F:ATP binding"/>
    <property type="evidence" value="ECO:0007669"/>
    <property type="project" value="UniProtKB-KW"/>
</dbReference>
<dbReference type="InterPro" id="IPR003594">
    <property type="entry name" value="HATPase_dom"/>
</dbReference>
<dbReference type="InterPro" id="IPR029151">
    <property type="entry name" value="Sensor-like_sf"/>
</dbReference>
<dbReference type="InterPro" id="IPR016120">
    <property type="entry name" value="Sig_transdc_His_kin_SpoOB"/>
</dbReference>
<evidence type="ECO:0000313" key="18">
    <source>
        <dbReference type="Proteomes" id="UP000460221"/>
    </source>
</evidence>
<dbReference type="RefSeq" id="WP_154768425.1">
    <property type="nucleotide sequence ID" value="NZ_WLYK01000003.1"/>
</dbReference>
<name>A0A7K1FJW0_9ACTN</name>
<dbReference type="GO" id="GO:0000155">
    <property type="term" value="F:phosphorelay sensor kinase activity"/>
    <property type="evidence" value="ECO:0007669"/>
    <property type="project" value="InterPro"/>
</dbReference>
<dbReference type="PRINTS" id="PR00344">
    <property type="entry name" value="BCTRLSENSOR"/>
</dbReference>
<comment type="catalytic activity">
    <reaction evidence="1">
        <text>ATP + protein L-histidine = ADP + protein N-phospho-L-histidine.</text>
        <dbReference type="EC" id="2.7.13.3"/>
    </reaction>
</comment>
<dbReference type="Proteomes" id="UP000460221">
    <property type="component" value="Unassembled WGS sequence"/>
</dbReference>
<evidence type="ECO:0000256" key="10">
    <source>
        <dbReference type="ARBA" id="ARBA00022840"/>
    </source>
</evidence>
<organism evidence="17 18">
    <name type="scientific">Nakamurella alba</name>
    <dbReference type="NCBI Taxonomy" id="2665158"/>
    <lineage>
        <taxon>Bacteria</taxon>
        <taxon>Bacillati</taxon>
        <taxon>Actinomycetota</taxon>
        <taxon>Actinomycetes</taxon>
        <taxon>Nakamurellales</taxon>
        <taxon>Nakamurellaceae</taxon>
        <taxon>Nakamurella</taxon>
    </lineage>
</organism>
<dbReference type="Pfam" id="PF17203">
    <property type="entry name" value="sCache_3_2"/>
    <property type="match status" value="1"/>
</dbReference>
<dbReference type="InterPro" id="IPR004358">
    <property type="entry name" value="Sig_transdc_His_kin-like_C"/>
</dbReference>
<dbReference type="SUPFAM" id="SSF55890">
    <property type="entry name" value="Sporulation response regulatory protein Spo0B"/>
    <property type="match status" value="1"/>
</dbReference>
<dbReference type="SMART" id="SM00091">
    <property type="entry name" value="PAS"/>
    <property type="match status" value="1"/>
</dbReference>
<evidence type="ECO:0000313" key="17">
    <source>
        <dbReference type="EMBL" id="MTD14388.1"/>
    </source>
</evidence>
<dbReference type="InterPro" id="IPR035965">
    <property type="entry name" value="PAS-like_dom_sf"/>
</dbReference>
<dbReference type="SMART" id="SM00387">
    <property type="entry name" value="HATPase_c"/>
    <property type="match status" value="1"/>
</dbReference>
<keyword evidence="18" id="KW-1185">Reference proteome</keyword>
<evidence type="ECO:0000256" key="6">
    <source>
        <dbReference type="ARBA" id="ARBA00022679"/>
    </source>
</evidence>
<feature type="compositionally biased region" description="Low complexity" evidence="14">
    <location>
        <begin position="611"/>
        <end position="633"/>
    </location>
</feature>
<evidence type="ECO:0000256" key="4">
    <source>
        <dbReference type="ARBA" id="ARBA00022475"/>
    </source>
</evidence>
<feature type="transmembrane region" description="Helical" evidence="15">
    <location>
        <begin position="207"/>
        <end position="229"/>
    </location>
</feature>
<reference evidence="17 18" key="1">
    <citation type="submission" date="2019-11" db="EMBL/GenBank/DDBJ databases">
        <authorList>
            <person name="Jiang L.-Q."/>
        </authorList>
    </citation>
    <scope>NUCLEOTIDE SEQUENCE [LARGE SCALE GENOMIC DNA]</scope>
    <source>
        <strain evidence="17 18">YIM 132087</strain>
    </source>
</reference>
<dbReference type="SUPFAM" id="SSF55874">
    <property type="entry name" value="ATPase domain of HSP90 chaperone/DNA topoisomerase II/histidine kinase"/>
    <property type="match status" value="1"/>
</dbReference>
<dbReference type="EC" id="2.7.13.3" evidence="3"/>